<dbReference type="AlphaFoldDB" id="A0A0D2LLQ6"/>
<dbReference type="PANTHER" id="PTHR24198">
    <property type="entry name" value="ANKYRIN REPEAT AND PROTEIN KINASE DOMAIN-CONTAINING PROTEIN"/>
    <property type="match status" value="1"/>
</dbReference>
<reference evidence="4 5" key="1">
    <citation type="journal article" date="2013" name="BMC Genomics">
        <title>Reconstruction of the lipid metabolism for the microalga Monoraphidium neglectum from its genome sequence reveals characteristics suitable for biofuel production.</title>
        <authorList>
            <person name="Bogen C."/>
            <person name="Al-Dilaimi A."/>
            <person name="Albersmeier A."/>
            <person name="Wichmann J."/>
            <person name="Grundmann M."/>
            <person name="Rupp O."/>
            <person name="Lauersen K.J."/>
            <person name="Blifernez-Klassen O."/>
            <person name="Kalinowski J."/>
            <person name="Goesmann A."/>
            <person name="Mussgnug J.H."/>
            <person name="Kruse O."/>
        </authorList>
    </citation>
    <scope>NUCLEOTIDE SEQUENCE [LARGE SCALE GENOMIC DNA]</scope>
    <source>
        <strain evidence="4 5">SAG 48.87</strain>
    </source>
</reference>
<dbReference type="GeneID" id="25726766"/>
<evidence type="ECO:0000256" key="1">
    <source>
        <dbReference type="ARBA" id="ARBA00022737"/>
    </source>
</evidence>
<dbReference type="OrthoDB" id="21416at2759"/>
<dbReference type="InterPro" id="IPR002110">
    <property type="entry name" value="Ankyrin_rpt"/>
</dbReference>
<feature type="chain" id="PRO_5002258021" evidence="3">
    <location>
        <begin position="23"/>
        <end position="190"/>
    </location>
</feature>
<evidence type="ECO:0000256" key="3">
    <source>
        <dbReference type="SAM" id="SignalP"/>
    </source>
</evidence>
<evidence type="ECO:0000313" key="5">
    <source>
        <dbReference type="Proteomes" id="UP000054498"/>
    </source>
</evidence>
<protein>
    <submittedName>
        <fullName evidence="4">Uncharacterized protein</fullName>
    </submittedName>
</protein>
<feature type="non-terminal residue" evidence="4">
    <location>
        <position position="1"/>
    </location>
</feature>
<dbReference type="Proteomes" id="UP000054498">
    <property type="component" value="Unassembled WGS sequence"/>
</dbReference>
<dbReference type="KEGG" id="mng:MNEG_0648"/>
<feature type="non-terminal residue" evidence="4">
    <location>
        <position position="190"/>
    </location>
</feature>
<feature type="signal peptide" evidence="3">
    <location>
        <begin position="1"/>
        <end position="22"/>
    </location>
</feature>
<organism evidence="4 5">
    <name type="scientific">Monoraphidium neglectum</name>
    <dbReference type="NCBI Taxonomy" id="145388"/>
    <lineage>
        <taxon>Eukaryota</taxon>
        <taxon>Viridiplantae</taxon>
        <taxon>Chlorophyta</taxon>
        <taxon>core chlorophytes</taxon>
        <taxon>Chlorophyceae</taxon>
        <taxon>CS clade</taxon>
        <taxon>Sphaeropleales</taxon>
        <taxon>Selenastraceae</taxon>
        <taxon>Monoraphidium</taxon>
    </lineage>
</organism>
<proteinExistence type="predicted"/>
<dbReference type="RefSeq" id="XP_013906323.1">
    <property type="nucleotide sequence ID" value="XM_014050869.1"/>
</dbReference>
<dbReference type="InterPro" id="IPR036770">
    <property type="entry name" value="Ankyrin_rpt-contain_sf"/>
</dbReference>
<keyword evidence="2" id="KW-0040">ANK repeat</keyword>
<dbReference type="SMART" id="SM00248">
    <property type="entry name" value="ANK"/>
    <property type="match status" value="3"/>
</dbReference>
<dbReference type="Gene3D" id="1.25.40.20">
    <property type="entry name" value="Ankyrin repeat-containing domain"/>
    <property type="match status" value="2"/>
</dbReference>
<dbReference type="SUPFAM" id="SSF48403">
    <property type="entry name" value="Ankyrin repeat"/>
    <property type="match status" value="1"/>
</dbReference>
<gene>
    <name evidence="4" type="ORF">MNEG_0648</name>
</gene>
<sequence length="190" mass="19063">AGNLWLLELCLAKGAAAGAADACGWTALHWAAANGHSSAARRLVEAQPQAVLGAANMQAKQQQPSVGEVGSGVGARDCLGRIPLHWAALAGHHDAACVLVGAMQAAQLGLHVKDCAGVTPTQLAASRQHVRLVTLLLEAAYSGPHSALGGESESQLPGTTVATGQPQAGMLCAGHGLTALHLAAQNGLDT</sequence>
<accession>A0A0D2LLQ6</accession>
<keyword evidence="3" id="KW-0732">Signal</keyword>
<dbReference type="PANTHER" id="PTHR24198:SF165">
    <property type="entry name" value="ANKYRIN REPEAT-CONTAINING PROTEIN-RELATED"/>
    <property type="match status" value="1"/>
</dbReference>
<dbReference type="Pfam" id="PF12796">
    <property type="entry name" value="Ank_2"/>
    <property type="match status" value="1"/>
</dbReference>
<evidence type="ECO:0000256" key="2">
    <source>
        <dbReference type="ARBA" id="ARBA00023043"/>
    </source>
</evidence>
<dbReference type="STRING" id="145388.A0A0D2LLQ6"/>
<name>A0A0D2LLQ6_9CHLO</name>
<keyword evidence="1" id="KW-0677">Repeat</keyword>
<evidence type="ECO:0000313" key="4">
    <source>
        <dbReference type="EMBL" id="KIZ07304.1"/>
    </source>
</evidence>
<keyword evidence="5" id="KW-1185">Reference proteome</keyword>
<dbReference type="EMBL" id="KK100274">
    <property type="protein sequence ID" value="KIZ07304.1"/>
    <property type="molecule type" value="Genomic_DNA"/>
</dbReference>